<dbReference type="SUPFAM" id="SSF140478">
    <property type="entry name" value="LemA-like"/>
    <property type="match status" value="1"/>
</dbReference>
<evidence type="ECO:0000256" key="3">
    <source>
        <dbReference type="ARBA" id="ARBA00022692"/>
    </source>
</evidence>
<reference evidence="6 7" key="1">
    <citation type="submission" date="2015-03" db="EMBL/GenBank/DDBJ databases">
        <title>Genome assembly of Sandaracinus amylolyticus DSM 53668.</title>
        <authorList>
            <person name="Sharma G."/>
            <person name="Subramanian S."/>
        </authorList>
    </citation>
    <scope>NUCLEOTIDE SEQUENCE [LARGE SCALE GENOMIC DNA]</scope>
    <source>
        <strain evidence="6 7">DSM 53668</strain>
    </source>
</reference>
<keyword evidence="4" id="KW-1133">Transmembrane helix</keyword>
<evidence type="ECO:0000256" key="5">
    <source>
        <dbReference type="ARBA" id="ARBA00023136"/>
    </source>
</evidence>
<comment type="subcellular location">
    <subcellularLocation>
        <location evidence="1">Membrane</location>
        <topology evidence="1">Single-pass membrane protein</topology>
    </subcellularLocation>
</comment>
<dbReference type="OrthoDB" id="9804152at2"/>
<evidence type="ECO:0000313" key="6">
    <source>
        <dbReference type="EMBL" id="AKF11277.1"/>
    </source>
</evidence>
<dbReference type="Gene3D" id="1.20.1440.20">
    <property type="entry name" value="LemA-like domain"/>
    <property type="match status" value="1"/>
</dbReference>
<dbReference type="RefSeq" id="WP_053238156.1">
    <property type="nucleotide sequence ID" value="NZ_CP011125.1"/>
</dbReference>
<evidence type="ECO:0000256" key="4">
    <source>
        <dbReference type="ARBA" id="ARBA00022989"/>
    </source>
</evidence>
<proteinExistence type="inferred from homology"/>
<accession>A0A0F6WA66</accession>
<comment type="similarity">
    <text evidence="2">Belongs to the LemA family.</text>
</comment>
<gene>
    <name evidence="6" type="ORF">DB32_008426</name>
</gene>
<dbReference type="InterPro" id="IPR007156">
    <property type="entry name" value="MamQ_LemA"/>
</dbReference>
<evidence type="ECO:0000256" key="2">
    <source>
        <dbReference type="ARBA" id="ARBA00008854"/>
    </source>
</evidence>
<protein>
    <submittedName>
        <fullName evidence="6">LemA family protein</fullName>
    </submittedName>
</protein>
<dbReference type="PANTHER" id="PTHR34478:SF2">
    <property type="entry name" value="MEMBRANE PROTEIN"/>
    <property type="match status" value="1"/>
</dbReference>
<dbReference type="STRING" id="927083.DB32_008426"/>
<dbReference type="EMBL" id="CP011125">
    <property type="protein sequence ID" value="AKF11277.1"/>
    <property type="molecule type" value="Genomic_DNA"/>
</dbReference>
<keyword evidence="3" id="KW-0812">Transmembrane</keyword>
<keyword evidence="7" id="KW-1185">Reference proteome</keyword>
<keyword evidence="5" id="KW-0472">Membrane</keyword>
<organism evidence="6 7">
    <name type="scientific">Sandaracinus amylolyticus</name>
    <dbReference type="NCBI Taxonomy" id="927083"/>
    <lineage>
        <taxon>Bacteria</taxon>
        <taxon>Pseudomonadati</taxon>
        <taxon>Myxococcota</taxon>
        <taxon>Polyangia</taxon>
        <taxon>Polyangiales</taxon>
        <taxon>Sandaracinaceae</taxon>
        <taxon>Sandaracinus</taxon>
    </lineage>
</organism>
<sequence>MSRTWIVLGVVVLLVLGIAAMGVGQYNGLVQAREGVDASWAQVDNVLQRRADLIPNLVETVRGYASHEREIFTAVSDARSRLLGARGPEDAAEASQALDSALGRLLAIAENYPQLRASEQFTRLQDELAGTENRIAVERRRYNETVRDYNARISTFPTNLFAGMFGFPRREYFEADAGAREVPRVDFGGE</sequence>
<dbReference type="GO" id="GO:0016020">
    <property type="term" value="C:membrane"/>
    <property type="evidence" value="ECO:0007669"/>
    <property type="project" value="UniProtKB-SubCell"/>
</dbReference>
<dbReference type="Pfam" id="PF04011">
    <property type="entry name" value="LemA"/>
    <property type="match status" value="1"/>
</dbReference>
<evidence type="ECO:0000256" key="1">
    <source>
        <dbReference type="ARBA" id="ARBA00004167"/>
    </source>
</evidence>
<dbReference type="Proteomes" id="UP000034883">
    <property type="component" value="Chromosome"/>
</dbReference>
<evidence type="ECO:0000313" key="7">
    <source>
        <dbReference type="Proteomes" id="UP000034883"/>
    </source>
</evidence>
<dbReference type="InterPro" id="IPR023353">
    <property type="entry name" value="LemA-like_dom_sf"/>
</dbReference>
<dbReference type="AlphaFoldDB" id="A0A0F6WA66"/>
<dbReference type="PANTHER" id="PTHR34478">
    <property type="entry name" value="PROTEIN LEMA"/>
    <property type="match status" value="1"/>
</dbReference>
<dbReference type="KEGG" id="samy:DB32_008426"/>
<name>A0A0F6WA66_9BACT</name>